<evidence type="ECO:0000313" key="3">
    <source>
        <dbReference type="Proteomes" id="UP000042958"/>
    </source>
</evidence>
<feature type="compositionally biased region" description="Basic and acidic residues" evidence="1">
    <location>
        <begin position="327"/>
        <end position="345"/>
    </location>
</feature>
<feature type="region of interest" description="Disordered" evidence="1">
    <location>
        <begin position="1"/>
        <end position="101"/>
    </location>
</feature>
<feature type="compositionally biased region" description="Low complexity" evidence="1">
    <location>
        <begin position="298"/>
        <end position="310"/>
    </location>
</feature>
<dbReference type="Proteomes" id="UP000042958">
    <property type="component" value="Unassembled WGS sequence"/>
</dbReference>
<protein>
    <recommendedName>
        <fullName evidence="4">RNA helicase HEL117</fullName>
    </recommendedName>
</protein>
<gene>
    <name evidence="2" type="ORF">PMG11_02698</name>
</gene>
<feature type="compositionally biased region" description="Acidic residues" evidence="1">
    <location>
        <begin position="203"/>
        <end position="212"/>
    </location>
</feature>
<reference evidence="3" key="1">
    <citation type="journal article" date="2015" name="Genome Announc.">
        <title>Draft genome sequence of the fungus Penicillium brasilianum MG11.</title>
        <authorList>
            <person name="Horn F."/>
            <person name="Linde J."/>
            <person name="Mattern D.J."/>
            <person name="Walther G."/>
            <person name="Guthke R."/>
            <person name="Brakhage A.A."/>
            <person name="Valiante V."/>
        </authorList>
    </citation>
    <scope>NUCLEOTIDE SEQUENCE [LARGE SCALE GENOMIC DNA]</scope>
    <source>
        <strain evidence="3">MG11</strain>
    </source>
</reference>
<dbReference type="PANTHER" id="PTHR34117:SF1">
    <property type="entry name" value="STYLE CELL-CYCLE INHIBITOR 1"/>
    <property type="match status" value="1"/>
</dbReference>
<keyword evidence="3" id="KW-1185">Reference proteome</keyword>
<evidence type="ECO:0000256" key="1">
    <source>
        <dbReference type="SAM" id="MobiDB-lite"/>
    </source>
</evidence>
<feature type="compositionally biased region" description="Basic and acidic residues" evidence="1">
    <location>
        <begin position="238"/>
        <end position="297"/>
    </location>
</feature>
<organism evidence="2 3">
    <name type="scientific">Penicillium brasilianum</name>
    <dbReference type="NCBI Taxonomy" id="104259"/>
    <lineage>
        <taxon>Eukaryota</taxon>
        <taxon>Fungi</taxon>
        <taxon>Dikarya</taxon>
        <taxon>Ascomycota</taxon>
        <taxon>Pezizomycotina</taxon>
        <taxon>Eurotiomycetes</taxon>
        <taxon>Eurotiomycetidae</taxon>
        <taxon>Eurotiales</taxon>
        <taxon>Aspergillaceae</taxon>
        <taxon>Penicillium</taxon>
    </lineage>
</organism>
<dbReference type="OrthoDB" id="2139939at2759"/>
<sequence>MPSPERSSKRPSPPAEGDSDRRHHRSRRSHGESHSHSHSHRHRHRHRDHPRSRSPHRSDRHRSERHRRHDRERDENAERTDRDRRDQRSRDAPAQPVVLPLQARELTRRDLAAYEPMFAMYLDIQKGILIEDLSEEEVKGRWKSFIRKWNHGELAEGWYDPATLERARQNAAEYQPGPTERASPEYGRGESSRNTGAAAQPAGEDDEDDEEYGPTLPVPGSIRDVTHSGPTIPNMQDLELKRESAIEDAIAAREDSRQQYRSELHSHKAEVRHLEDEVAPRAEPGTRERQLEKRREAAAANRAFADARGASPEAAPDAELMGNDDFASLKKEKDREQRKKNEREIRREEIMRARAAEREERVQKYREKEDETIGWLQALAKQRFG</sequence>
<dbReference type="EMBL" id="CDHK01000002">
    <property type="protein sequence ID" value="CEJ56493.1"/>
    <property type="molecule type" value="Genomic_DNA"/>
</dbReference>
<accession>A0A0F7TIF1</accession>
<feature type="compositionally biased region" description="Basic and acidic residues" evidence="1">
    <location>
        <begin position="71"/>
        <end position="91"/>
    </location>
</feature>
<feature type="compositionally biased region" description="Basic residues" evidence="1">
    <location>
        <begin position="36"/>
        <end position="70"/>
    </location>
</feature>
<dbReference type="PANTHER" id="PTHR34117">
    <property type="entry name" value="STYLE CELL-CYCLE INHIBITOR 1"/>
    <property type="match status" value="1"/>
</dbReference>
<evidence type="ECO:0000313" key="2">
    <source>
        <dbReference type="EMBL" id="CEJ56493.1"/>
    </source>
</evidence>
<name>A0A0F7TIF1_PENBI</name>
<feature type="region of interest" description="Disordered" evidence="1">
    <location>
        <begin position="167"/>
        <end position="345"/>
    </location>
</feature>
<dbReference type="InterPro" id="IPR044688">
    <property type="entry name" value="SCI-1-like"/>
</dbReference>
<evidence type="ECO:0008006" key="4">
    <source>
        <dbReference type="Google" id="ProtNLM"/>
    </source>
</evidence>
<proteinExistence type="predicted"/>
<dbReference type="AlphaFoldDB" id="A0A0F7TIF1"/>